<reference evidence="3 4" key="1">
    <citation type="submission" date="2018-02" db="EMBL/GenBank/DDBJ databases">
        <title>Metagenomics reveals mixed infection of spiroplasma and phytoplasma in chicory.</title>
        <authorList>
            <person name="Polano C."/>
            <person name="Moruzzi S."/>
            <person name="Ermacora P."/>
            <person name="Ferrini F."/>
            <person name="Martini M."/>
            <person name="Firrao G."/>
        </authorList>
    </citation>
    <scope>NUCLEOTIDE SEQUENCE [LARGE SCALE GENOMIC DNA]</scope>
    <source>
        <strain evidence="3 4">ChiP</strain>
    </source>
</reference>
<feature type="non-terminal residue" evidence="3">
    <location>
        <position position="1"/>
    </location>
</feature>
<keyword evidence="4" id="KW-1185">Reference proteome</keyword>
<accession>A0A2S8NV39</accession>
<organism evidence="3 4">
    <name type="scientific">Candidatus Phytoplasma phoenicium</name>
    <dbReference type="NCBI Taxonomy" id="198422"/>
    <lineage>
        <taxon>Bacteria</taxon>
        <taxon>Bacillati</taxon>
        <taxon>Mycoplasmatota</taxon>
        <taxon>Mollicutes</taxon>
        <taxon>Acholeplasmatales</taxon>
        <taxon>Acholeplasmataceae</taxon>
        <taxon>Candidatus Phytoplasma</taxon>
        <taxon>16SrIX (Pigeon pea witches'-broom group)</taxon>
    </lineage>
</organism>
<sequence length="107" mass="12493">RDLKLELVNHEGKTFPTLTFELAVRAEKKDKNGKNETYFICCRASGATAENLTKYQKKGNQIIINGSLVRQSWKYKDNNLHERYYVKVSNVYFCDQKKNSTHESLPF</sequence>
<evidence type="ECO:0008006" key="5">
    <source>
        <dbReference type="Google" id="ProtNLM"/>
    </source>
</evidence>
<dbReference type="GO" id="GO:0003697">
    <property type="term" value="F:single-stranded DNA binding"/>
    <property type="evidence" value="ECO:0007669"/>
    <property type="project" value="InterPro"/>
</dbReference>
<dbReference type="Pfam" id="PF00436">
    <property type="entry name" value="SSB"/>
    <property type="match status" value="1"/>
</dbReference>
<keyword evidence="1 2" id="KW-0238">DNA-binding</keyword>
<comment type="caution">
    <text evidence="3">The sequence shown here is derived from an EMBL/GenBank/DDBJ whole genome shotgun (WGS) entry which is preliminary data.</text>
</comment>
<evidence type="ECO:0000313" key="3">
    <source>
        <dbReference type="EMBL" id="PQP79799.1"/>
    </source>
</evidence>
<protein>
    <recommendedName>
        <fullName evidence="5">Single-stranded DNA-binding protein</fullName>
    </recommendedName>
</protein>
<gene>
    <name evidence="3" type="ORF">C6B37_01000</name>
</gene>
<dbReference type="EMBL" id="PUUG01000020">
    <property type="protein sequence ID" value="PQP79799.1"/>
    <property type="molecule type" value="Genomic_DNA"/>
</dbReference>
<dbReference type="Gene3D" id="2.40.50.140">
    <property type="entry name" value="Nucleic acid-binding proteins"/>
    <property type="match status" value="1"/>
</dbReference>
<proteinExistence type="predicted"/>
<dbReference type="InterPro" id="IPR012340">
    <property type="entry name" value="NA-bd_OB-fold"/>
</dbReference>
<evidence type="ECO:0000256" key="2">
    <source>
        <dbReference type="PROSITE-ProRule" id="PRU00252"/>
    </source>
</evidence>
<evidence type="ECO:0000313" key="4">
    <source>
        <dbReference type="Proteomes" id="UP000238672"/>
    </source>
</evidence>
<name>A0A2S8NV39_9MOLU</name>
<dbReference type="AlphaFoldDB" id="A0A2S8NV39"/>
<dbReference type="PROSITE" id="PS50935">
    <property type="entry name" value="SSB"/>
    <property type="match status" value="1"/>
</dbReference>
<dbReference type="Proteomes" id="UP000238672">
    <property type="component" value="Unassembled WGS sequence"/>
</dbReference>
<evidence type="ECO:0000256" key="1">
    <source>
        <dbReference type="ARBA" id="ARBA00023125"/>
    </source>
</evidence>
<dbReference type="CDD" id="cd04496">
    <property type="entry name" value="SSB_OBF"/>
    <property type="match status" value="1"/>
</dbReference>
<dbReference type="SUPFAM" id="SSF50249">
    <property type="entry name" value="Nucleic acid-binding proteins"/>
    <property type="match status" value="1"/>
</dbReference>
<dbReference type="InterPro" id="IPR000424">
    <property type="entry name" value="Primosome_PriB/ssb"/>
</dbReference>